<name>A0ABM8RX58_9BACT</name>
<accession>A0ABM8RX58</accession>
<proteinExistence type="predicted"/>
<dbReference type="Pfam" id="PF12728">
    <property type="entry name" value="HTH_17"/>
    <property type="match status" value="1"/>
</dbReference>
<feature type="domain" description="Helix-turn-helix" evidence="1">
    <location>
        <begin position="54"/>
        <end position="102"/>
    </location>
</feature>
<organism evidence="2 3">
    <name type="scientific">Nitrospira defluvii</name>
    <dbReference type="NCBI Taxonomy" id="330214"/>
    <lineage>
        <taxon>Bacteria</taxon>
        <taxon>Pseudomonadati</taxon>
        <taxon>Nitrospirota</taxon>
        <taxon>Nitrospiria</taxon>
        <taxon>Nitrospirales</taxon>
        <taxon>Nitrospiraceae</taxon>
        <taxon>Nitrospira</taxon>
    </lineage>
</organism>
<dbReference type="SUPFAM" id="SSF46955">
    <property type="entry name" value="Putative DNA-binding domain"/>
    <property type="match status" value="1"/>
</dbReference>
<keyword evidence="3" id="KW-1185">Reference proteome</keyword>
<dbReference type="Proteomes" id="UP000675880">
    <property type="component" value="Unassembled WGS sequence"/>
</dbReference>
<comment type="caution">
    <text evidence="2">The sequence shown here is derived from an EMBL/GenBank/DDBJ whole genome shotgun (WGS) entry which is preliminary data.</text>
</comment>
<evidence type="ECO:0000259" key="1">
    <source>
        <dbReference type="Pfam" id="PF12728"/>
    </source>
</evidence>
<dbReference type="NCBIfam" id="TIGR01764">
    <property type="entry name" value="excise"/>
    <property type="match status" value="1"/>
</dbReference>
<dbReference type="InterPro" id="IPR041657">
    <property type="entry name" value="HTH_17"/>
</dbReference>
<evidence type="ECO:0000313" key="3">
    <source>
        <dbReference type="Proteomes" id="UP000675880"/>
    </source>
</evidence>
<gene>
    <name evidence="2" type="ORF">NSPZN2_40541</name>
</gene>
<dbReference type="InterPro" id="IPR009061">
    <property type="entry name" value="DNA-bd_dom_put_sf"/>
</dbReference>
<protein>
    <submittedName>
        <fullName evidence="2">DNA binding protein, excisionase family</fullName>
    </submittedName>
</protein>
<reference evidence="2 3" key="1">
    <citation type="submission" date="2021-02" db="EMBL/GenBank/DDBJ databases">
        <authorList>
            <person name="Han P."/>
        </authorList>
    </citation>
    <scope>NUCLEOTIDE SEQUENCE [LARGE SCALE GENOMIC DNA]</scope>
    <source>
        <strain evidence="2">Candidatus Nitrospira sp. ZN2</strain>
    </source>
</reference>
<evidence type="ECO:0000313" key="2">
    <source>
        <dbReference type="EMBL" id="CAE6776449.1"/>
    </source>
</evidence>
<dbReference type="EMBL" id="CAJNBJ010000017">
    <property type="protein sequence ID" value="CAE6776449.1"/>
    <property type="molecule type" value="Genomic_DNA"/>
</dbReference>
<sequence>MACSHEAYLTPSLKNRQLKFETAHTDTISVMNDAIATTTSVSLDSVSPSEGEILTVSEVARFLRVPKSTVYKLARLGELPASKIGKHWRFVRRDIHEWMHGRTQHN</sequence>
<dbReference type="InterPro" id="IPR010093">
    <property type="entry name" value="SinI_DNA-bd"/>
</dbReference>